<feature type="region of interest" description="Disordered" evidence="1">
    <location>
        <begin position="98"/>
        <end position="166"/>
    </location>
</feature>
<dbReference type="GO" id="GO:0006357">
    <property type="term" value="P:regulation of transcription by RNA polymerase II"/>
    <property type="evidence" value="ECO:0007669"/>
    <property type="project" value="TreeGrafter"/>
</dbReference>
<dbReference type="PANTHER" id="PTHR12243:SF67">
    <property type="entry name" value="COREPRESSOR OF PANGOLIN, ISOFORM A-RELATED"/>
    <property type="match status" value="1"/>
</dbReference>
<sequence>MDEEKLINLVRSHECIYDVSSRFYMDQHMKRNAWQKIAEEMNKTHEECQKAWSCLRNNYRKALKNRVSKSGDAAKKRRPIKFEKELEFLQKFFQDRPQLSNLDSSSDDTQLSEDTQNIENTQPPKTASTVNFPEAQSPVSQMSCSSHASDSRPARHVRQRSYMSSQTQYTETTAEILKKYIENQKKEQHPMEIYFQAMAATAKTLSPKLQAEIKRDVLRIVTDAEIKHLENVELSSVVQRSRPSTSSSGFDISNEFHSSQQYAPTSVARTHNTTIERRNPLHNFSSFNKPEQQYNTEPNYGTTHIEYIPTPISRHQHNSDIYDNNSNIQLPDYEN</sequence>
<dbReference type="GO" id="GO:0005667">
    <property type="term" value="C:transcription regulator complex"/>
    <property type="evidence" value="ECO:0007669"/>
    <property type="project" value="TreeGrafter"/>
</dbReference>
<accession>A0A6J1NA56</accession>
<name>A0A6J1NA56_BICAN</name>
<dbReference type="GO" id="GO:0005634">
    <property type="term" value="C:nucleus"/>
    <property type="evidence" value="ECO:0007669"/>
    <property type="project" value="TreeGrafter"/>
</dbReference>
<feature type="compositionally biased region" description="Polar residues" evidence="1">
    <location>
        <begin position="238"/>
        <end position="273"/>
    </location>
</feature>
<feature type="region of interest" description="Disordered" evidence="1">
    <location>
        <begin position="238"/>
        <end position="303"/>
    </location>
</feature>
<dbReference type="SMART" id="SM00595">
    <property type="entry name" value="MADF"/>
    <property type="match status" value="1"/>
</dbReference>
<dbReference type="Pfam" id="PF10545">
    <property type="entry name" value="MADF_DNA_bdg"/>
    <property type="match status" value="1"/>
</dbReference>
<gene>
    <name evidence="4" type="primary">LOC112050557</name>
</gene>
<evidence type="ECO:0000259" key="2">
    <source>
        <dbReference type="PROSITE" id="PS51029"/>
    </source>
</evidence>
<dbReference type="OrthoDB" id="8062432at2759"/>
<feature type="compositionally biased region" description="Polar residues" evidence="1">
    <location>
        <begin position="98"/>
        <end position="131"/>
    </location>
</feature>
<reference evidence="4" key="1">
    <citation type="submission" date="2025-08" db="UniProtKB">
        <authorList>
            <consortium name="RefSeq"/>
        </authorList>
    </citation>
    <scope>IDENTIFICATION</scope>
</reference>
<dbReference type="AlphaFoldDB" id="A0A6J1NA56"/>
<dbReference type="RefSeq" id="XP_023944615.2">
    <property type="nucleotide sequence ID" value="XM_024088847.2"/>
</dbReference>
<dbReference type="GeneID" id="112050557"/>
<dbReference type="Proteomes" id="UP001652582">
    <property type="component" value="Chromosome 26"/>
</dbReference>
<evidence type="ECO:0000256" key="1">
    <source>
        <dbReference type="SAM" id="MobiDB-lite"/>
    </source>
</evidence>
<feature type="domain" description="MADF" evidence="2">
    <location>
        <begin position="5"/>
        <end position="94"/>
    </location>
</feature>
<keyword evidence="3" id="KW-1185">Reference proteome</keyword>
<protein>
    <submittedName>
        <fullName evidence="4">Uncharacterized protein LOC112050557</fullName>
    </submittedName>
</protein>
<organism evidence="3 4">
    <name type="scientific">Bicyclus anynana</name>
    <name type="common">Squinting bush brown butterfly</name>
    <dbReference type="NCBI Taxonomy" id="110368"/>
    <lineage>
        <taxon>Eukaryota</taxon>
        <taxon>Metazoa</taxon>
        <taxon>Ecdysozoa</taxon>
        <taxon>Arthropoda</taxon>
        <taxon>Hexapoda</taxon>
        <taxon>Insecta</taxon>
        <taxon>Pterygota</taxon>
        <taxon>Neoptera</taxon>
        <taxon>Endopterygota</taxon>
        <taxon>Lepidoptera</taxon>
        <taxon>Glossata</taxon>
        <taxon>Ditrysia</taxon>
        <taxon>Papilionoidea</taxon>
        <taxon>Nymphalidae</taxon>
        <taxon>Satyrinae</taxon>
        <taxon>Satyrini</taxon>
        <taxon>Mycalesina</taxon>
        <taxon>Bicyclus</taxon>
    </lineage>
</organism>
<feature type="compositionally biased region" description="Polar residues" evidence="1">
    <location>
        <begin position="319"/>
        <end position="329"/>
    </location>
</feature>
<dbReference type="InterPro" id="IPR006578">
    <property type="entry name" value="MADF-dom"/>
</dbReference>
<proteinExistence type="predicted"/>
<feature type="region of interest" description="Disordered" evidence="1">
    <location>
        <begin position="316"/>
        <end position="335"/>
    </location>
</feature>
<dbReference type="KEGG" id="bany:112050557"/>
<evidence type="ECO:0000313" key="3">
    <source>
        <dbReference type="Proteomes" id="UP001652582"/>
    </source>
</evidence>
<dbReference type="InterPro" id="IPR039353">
    <property type="entry name" value="TF_Adf1"/>
</dbReference>
<evidence type="ECO:0000313" key="4">
    <source>
        <dbReference type="RefSeq" id="XP_023944615.2"/>
    </source>
</evidence>
<dbReference type="PROSITE" id="PS51029">
    <property type="entry name" value="MADF"/>
    <property type="match status" value="1"/>
</dbReference>
<dbReference type="PANTHER" id="PTHR12243">
    <property type="entry name" value="MADF DOMAIN TRANSCRIPTION FACTOR"/>
    <property type="match status" value="1"/>
</dbReference>
<feature type="compositionally biased region" description="Polar residues" evidence="1">
    <location>
        <begin position="137"/>
        <end position="148"/>
    </location>
</feature>
<feature type="compositionally biased region" description="Polar residues" evidence="1">
    <location>
        <begin position="282"/>
        <end position="302"/>
    </location>
</feature>